<feature type="compositionally biased region" description="Low complexity" evidence="1">
    <location>
        <begin position="44"/>
        <end position="53"/>
    </location>
</feature>
<dbReference type="Proteomes" id="UP000324222">
    <property type="component" value="Unassembled WGS sequence"/>
</dbReference>
<dbReference type="EMBL" id="VSRR010008716">
    <property type="protein sequence ID" value="MPC49176.1"/>
    <property type="molecule type" value="Genomic_DNA"/>
</dbReference>
<feature type="region of interest" description="Disordered" evidence="1">
    <location>
        <begin position="1"/>
        <end position="62"/>
    </location>
</feature>
<evidence type="ECO:0000313" key="3">
    <source>
        <dbReference type="Proteomes" id="UP000324222"/>
    </source>
</evidence>
<reference evidence="2 3" key="1">
    <citation type="submission" date="2019-05" db="EMBL/GenBank/DDBJ databases">
        <title>Another draft genome of Portunus trituberculatus and its Hox gene families provides insights of decapod evolution.</title>
        <authorList>
            <person name="Jeong J.-H."/>
            <person name="Song I."/>
            <person name="Kim S."/>
            <person name="Choi T."/>
            <person name="Kim D."/>
            <person name="Ryu S."/>
            <person name="Kim W."/>
        </authorList>
    </citation>
    <scope>NUCLEOTIDE SEQUENCE [LARGE SCALE GENOMIC DNA]</scope>
    <source>
        <tissue evidence="2">Muscle</tissue>
    </source>
</reference>
<feature type="compositionally biased region" description="Polar residues" evidence="1">
    <location>
        <begin position="16"/>
        <end position="34"/>
    </location>
</feature>
<keyword evidence="3" id="KW-1185">Reference proteome</keyword>
<dbReference type="AlphaFoldDB" id="A0A5B7FUF3"/>
<proteinExistence type="predicted"/>
<gene>
    <name evidence="2" type="ORF">E2C01_042971</name>
</gene>
<protein>
    <submittedName>
        <fullName evidence="2">Uncharacterized protein</fullName>
    </submittedName>
</protein>
<feature type="compositionally biased region" description="Basic and acidic residues" evidence="1">
    <location>
        <begin position="1"/>
        <end position="15"/>
    </location>
</feature>
<comment type="caution">
    <text evidence="2">The sequence shown here is derived from an EMBL/GenBank/DDBJ whole genome shotgun (WGS) entry which is preliminary data.</text>
</comment>
<name>A0A5B7FUF3_PORTR</name>
<organism evidence="2 3">
    <name type="scientific">Portunus trituberculatus</name>
    <name type="common">Swimming crab</name>
    <name type="synonym">Neptunus trituberculatus</name>
    <dbReference type="NCBI Taxonomy" id="210409"/>
    <lineage>
        <taxon>Eukaryota</taxon>
        <taxon>Metazoa</taxon>
        <taxon>Ecdysozoa</taxon>
        <taxon>Arthropoda</taxon>
        <taxon>Crustacea</taxon>
        <taxon>Multicrustacea</taxon>
        <taxon>Malacostraca</taxon>
        <taxon>Eumalacostraca</taxon>
        <taxon>Eucarida</taxon>
        <taxon>Decapoda</taxon>
        <taxon>Pleocyemata</taxon>
        <taxon>Brachyura</taxon>
        <taxon>Eubrachyura</taxon>
        <taxon>Portunoidea</taxon>
        <taxon>Portunidae</taxon>
        <taxon>Portuninae</taxon>
        <taxon>Portunus</taxon>
    </lineage>
</organism>
<sequence>MTPKRLISDENKKSSESASVNESQPSTSGFTGITQDILMDDDSSSSSSSSSSSPPFSHPLLHYPSPVWYIQKKKKKKDCVEIFINLRFS</sequence>
<accession>A0A5B7FUF3</accession>
<evidence type="ECO:0000256" key="1">
    <source>
        <dbReference type="SAM" id="MobiDB-lite"/>
    </source>
</evidence>
<evidence type="ECO:0000313" key="2">
    <source>
        <dbReference type="EMBL" id="MPC49176.1"/>
    </source>
</evidence>